<feature type="signal peptide" evidence="2">
    <location>
        <begin position="1"/>
        <end position="16"/>
    </location>
</feature>
<dbReference type="EMBL" id="MRZV01000324">
    <property type="protein sequence ID" value="PIK52553.1"/>
    <property type="molecule type" value="Genomic_DNA"/>
</dbReference>
<dbReference type="Proteomes" id="UP000230750">
    <property type="component" value="Unassembled WGS sequence"/>
</dbReference>
<sequence length="199" mass="22353">MTLVCLHLGTIGDVTAQCAVINGDKLYTGQHLKVDSICEMASQKLRNMALKNAYKKQKRLSESIEQGKENLSRITTKTQHTNDKEKPPGRAIVSGRGTLTEDISGFIDSHLEPLMGNIPSFVKDTTDFIRKLSTLPTRLPDHKLLVTLDVSPYTLIFRMMRGAGMQEVLSEGNHLNADEIDLRIDFILRHKVFAFMENL</sequence>
<reference evidence="3 4" key="1">
    <citation type="journal article" date="2017" name="PLoS Biol.">
        <title>The sea cucumber genome provides insights into morphological evolution and visceral regeneration.</title>
        <authorList>
            <person name="Zhang X."/>
            <person name="Sun L."/>
            <person name="Yuan J."/>
            <person name="Sun Y."/>
            <person name="Gao Y."/>
            <person name="Zhang L."/>
            <person name="Li S."/>
            <person name="Dai H."/>
            <person name="Hamel J.F."/>
            <person name="Liu C."/>
            <person name="Yu Y."/>
            <person name="Liu S."/>
            <person name="Lin W."/>
            <person name="Guo K."/>
            <person name="Jin S."/>
            <person name="Xu P."/>
            <person name="Storey K.B."/>
            <person name="Huan P."/>
            <person name="Zhang T."/>
            <person name="Zhou Y."/>
            <person name="Zhang J."/>
            <person name="Lin C."/>
            <person name="Li X."/>
            <person name="Xing L."/>
            <person name="Huo D."/>
            <person name="Sun M."/>
            <person name="Wang L."/>
            <person name="Mercier A."/>
            <person name="Li F."/>
            <person name="Yang H."/>
            <person name="Xiang J."/>
        </authorList>
    </citation>
    <scope>NUCLEOTIDE SEQUENCE [LARGE SCALE GENOMIC DNA]</scope>
    <source>
        <strain evidence="3">Shaxun</strain>
        <tissue evidence="3">Muscle</tissue>
    </source>
</reference>
<keyword evidence="4" id="KW-1185">Reference proteome</keyword>
<accession>A0A2G8KX14</accession>
<protein>
    <submittedName>
        <fullName evidence="3">Uncharacterized protein</fullName>
    </submittedName>
</protein>
<proteinExistence type="predicted"/>
<dbReference type="OrthoDB" id="9905391at2759"/>
<dbReference type="AlphaFoldDB" id="A0A2G8KX14"/>
<evidence type="ECO:0000256" key="2">
    <source>
        <dbReference type="SAM" id="SignalP"/>
    </source>
</evidence>
<gene>
    <name evidence="3" type="ORF">BSL78_10543</name>
</gene>
<organism evidence="3 4">
    <name type="scientific">Stichopus japonicus</name>
    <name type="common">Sea cucumber</name>
    <dbReference type="NCBI Taxonomy" id="307972"/>
    <lineage>
        <taxon>Eukaryota</taxon>
        <taxon>Metazoa</taxon>
        <taxon>Echinodermata</taxon>
        <taxon>Eleutherozoa</taxon>
        <taxon>Echinozoa</taxon>
        <taxon>Holothuroidea</taxon>
        <taxon>Aspidochirotacea</taxon>
        <taxon>Aspidochirotida</taxon>
        <taxon>Stichopodidae</taxon>
        <taxon>Apostichopus</taxon>
    </lineage>
</organism>
<feature type="region of interest" description="Disordered" evidence="1">
    <location>
        <begin position="73"/>
        <end position="94"/>
    </location>
</feature>
<keyword evidence="2" id="KW-0732">Signal</keyword>
<evidence type="ECO:0000256" key="1">
    <source>
        <dbReference type="SAM" id="MobiDB-lite"/>
    </source>
</evidence>
<evidence type="ECO:0000313" key="3">
    <source>
        <dbReference type="EMBL" id="PIK52553.1"/>
    </source>
</evidence>
<feature type="chain" id="PRO_5013627667" evidence="2">
    <location>
        <begin position="17"/>
        <end position="199"/>
    </location>
</feature>
<comment type="caution">
    <text evidence="3">The sequence shown here is derived from an EMBL/GenBank/DDBJ whole genome shotgun (WGS) entry which is preliminary data.</text>
</comment>
<name>A0A2G8KX14_STIJA</name>
<evidence type="ECO:0000313" key="4">
    <source>
        <dbReference type="Proteomes" id="UP000230750"/>
    </source>
</evidence>